<keyword evidence="2" id="KW-1185">Reference proteome</keyword>
<dbReference type="OrthoDB" id="1736309at2759"/>
<sequence>MWFTLMVTRYSISMAKVQIQSDIIHIITSSTIRTPSPKLHLLSRTTTTFPRLFSTKSFSLRAFSTQHQHPVQLPEKPPICTADELHYVSVPDSDWRLALWRYHPSPQAPSRNHPLLLLSCVGINVIGYDLSPSSSFARYMSVHGFDTWILEVRGAGLSVRGSNVKEIEQSANAASEQMEAVGKGAINGVISSEWLQND</sequence>
<dbReference type="PANTHER" id="PTHR11005">
    <property type="entry name" value="LYSOSOMAL ACID LIPASE-RELATED"/>
    <property type="match status" value="1"/>
</dbReference>
<organism evidence="1 2">
    <name type="scientific">Cephalotus follicularis</name>
    <name type="common">Albany pitcher plant</name>
    <dbReference type="NCBI Taxonomy" id="3775"/>
    <lineage>
        <taxon>Eukaryota</taxon>
        <taxon>Viridiplantae</taxon>
        <taxon>Streptophyta</taxon>
        <taxon>Embryophyta</taxon>
        <taxon>Tracheophyta</taxon>
        <taxon>Spermatophyta</taxon>
        <taxon>Magnoliopsida</taxon>
        <taxon>eudicotyledons</taxon>
        <taxon>Gunneridae</taxon>
        <taxon>Pentapetalae</taxon>
        <taxon>rosids</taxon>
        <taxon>fabids</taxon>
        <taxon>Oxalidales</taxon>
        <taxon>Cephalotaceae</taxon>
        <taxon>Cephalotus</taxon>
    </lineage>
</organism>
<dbReference type="Gene3D" id="3.40.50.1820">
    <property type="entry name" value="alpha/beta hydrolase"/>
    <property type="match status" value="1"/>
</dbReference>
<dbReference type="EMBL" id="BDDD01005118">
    <property type="protein sequence ID" value="GAV88874.1"/>
    <property type="molecule type" value="Genomic_DNA"/>
</dbReference>
<dbReference type="AlphaFoldDB" id="A0A1Q3D8T1"/>
<dbReference type="Proteomes" id="UP000187406">
    <property type="component" value="Unassembled WGS sequence"/>
</dbReference>
<proteinExistence type="predicted"/>
<evidence type="ECO:0000313" key="1">
    <source>
        <dbReference type="EMBL" id="GAV88874.1"/>
    </source>
</evidence>
<name>A0A1Q3D8T1_CEPFO</name>
<reference evidence="2" key="1">
    <citation type="submission" date="2016-04" db="EMBL/GenBank/DDBJ databases">
        <title>Cephalotus genome sequencing.</title>
        <authorList>
            <person name="Fukushima K."/>
            <person name="Hasebe M."/>
            <person name="Fang X."/>
        </authorList>
    </citation>
    <scope>NUCLEOTIDE SEQUENCE [LARGE SCALE GENOMIC DNA]</scope>
    <source>
        <strain evidence="2">cv. St1</strain>
    </source>
</reference>
<protein>
    <submittedName>
        <fullName evidence="1">Uncharacterized protein</fullName>
    </submittedName>
</protein>
<dbReference type="InParanoid" id="A0A1Q3D8T1"/>
<dbReference type="STRING" id="3775.A0A1Q3D8T1"/>
<dbReference type="FunFam" id="3.40.50.1820:FF:000119">
    <property type="entry name" value="Alpha/beta hydrolase family protein"/>
    <property type="match status" value="1"/>
</dbReference>
<dbReference type="SUPFAM" id="SSF53474">
    <property type="entry name" value="alpha/beta-Hydrolases"/>
    <property type="match status" value="1"/>
</dbReference>
<evidence type="ECO:0000313" key="2">
    <source>
        <dbReference type="Proteomes" id="UP000187406"/>
    </source>
</evidence>
<accession>A0A1Q3D8T1</accession>
<comment type="caution">
    <text evidence="1">The sequence shown here is derived from an EMBL/GenBank/DDBJ whole genome shotgun (WGS) entry which is preliminary data.</text>
</comment>
<dbReference type="InterPro" id="IPR029058">
    <property type="entry name" value="AB_hydrolase_fold"/>
</dbReference>
<gene>
    <name evidence="1" type="ORF">CFOL_v3_32295</name>
</gene>